<dbReference type="PANTHER" id="PTHR39662">
    <property type="entry name" value="DUF354 DOMAIN-CONTAINING PROTEIN-RELATED"/>
    <property type="match status" value="1"/>
</dbReference>
<dbReference type="PANTHER" id="PTHR39662:SF1">
    <property type="entry name" value="DUF354 DOMAIN-CONTAINING PROTEIN"/>
    <property type="match status" value="1"/>
</dbReference>
<dbReference type="RefSeq" id="WP_116591626.1">
    <property type="nucleotide sequence ID" value="NZ_JBGUNC010000029.1"/>
</dbReference>
<dbReference type="Gene3D" id="3.40.50.2000">
    <property type="entry name" value="Glycogen Phosphorylase B"/>
    <property type="match status" value="1"/>
</dbReference>
<evidence type="ECO:0000313" key="2">
    <source>
        <dbReference type="Proteomes" id="UP000251717"/>
    </source>
</evidence>
<reference evidence="1 2" key="1">
    <citation type="submission" date="2017-03" db="EMBL/GenBank/DDBJ databases">
        <title>Genome sequence of Methanobrevibacter thaueri.</title>
        <authorList>
            <person name="Poehlein A."/>
            <person name="Seedorf H."/>
            <person name="Daniel R."/>
        </authorList>
    </citation>
    <scope>NUCLEOTIDE SEQUENCE [LARGE SCALE GENOMIC DNA]</scope>
    <source>
        <strain evidence="1 2">DSM 11995</strain>
    </source>
</reference>
<dbReference type="SUPFAM" id="SSF53756">
    <property type="entry name" value="UDP-Glycosyltransferase/glycogen phosphorylase"/>
    <property type="match status" value="1"/>
</dbReference>
<accession>A0A315XP83</accession>
<dbReference type="AlphaFoldDB" id="A0A315XP83"/>
<gene>
    <name evidence="1" type="ORF">MBBTH_06520</name>
</gene>
<dbReference type="PIRSF" id="PIRSF005357">
    <property type="entry name" value="UCP005357"/>
    <property type="match status" value="1"/>
</dbReference>
<dbReference type="Proteomes" id="UP000251717">
    <property type="component" value="Unassembled WGS sequence"/>
</dbReference>
<protein>
    <recommendedName>
        <fullName evidence="3">DUF354 domain-containing protein</fullName>
    </recommendedName>
</protein>
<keyword evidence="2" id="KW-1185">Reference proteome</keyword>
<proteinExistence type="predicted"/>
<organism evidence="1 2">
    <name type="scientific">Methanobrevibacter thaueri</name>
    <dbReference type="NCBI Taxonomy" id="190975"/>
    <lineage>
        <taxon>Archaea</taxon>
        <taxon>Methanobacteriati</taxon>
        <taxon>Methanobacteriota</taxon>
        <taxon>Methanomada group</taxon>
        <taxon>Methanobacteria</taxon>
        <taxon>Methanobacteriales</taxon>
        <taxon>Methanobacteriaceae</taxon>
        <taxon>Methanobrevibacter</taxon>
    </lineage>
</organism>
<evidence type="ECO:0008006" key="3">
    <source>
        <dbReference type="Google" id="ProtNLM"/>
    </source>
</evidence>
<dbReference type="Pfam" id="PF04007">
    <property type="entry name" value="DUF354"/>
    <property type="match status" value="1"/>
</dbReference>
<dbReference type="OrthoDB" id="185087at2157"/>
<comment type="caution">
    <text evidence="1">The sequence shown here is derived from an EMBL/GenBank/DDBJ whole genome shotgun (WGS) entry which is preliminary data.</text>
</comment>
<dbReference type="EMBL" id="MZGS01000017">
    <property type="protein sequence ID" value="PWB87684.1"/>
    <property type="molecule type" value="Genomic_DNA"/>
</dbReference>
<dbReference type="InterPro" id="IPR007152">
    <property type="entry name" value="DUF354"/>
</dbReference>
<name>A0A315XP83_9EURY</name>
<sequence>MKVWIDISNAPHVRFFKDVIKYLEAEGEDVIVTARQFGDIHKLMEMYDIDFISVGKHGVSLYDKLRESTERVYNLVDIINGEKVDVALSKHSIELPRISFGLGIPSLYVLDNEHALAANKLTLPLCDRIITPKIIDMWKLMKFGADPNTIISYDGTSELMHFKSFEYNDNVFDDLNLELKHPKTILMRPEPSLASYLNTDCRKSVLSPIVDELKNVANILILPRFKEQAEIFEGIENVSILKPPVDTSSIIKKSDLVIGAGGTMNREAAILQTPVISCYPGETLSVDQYYINKGLMFRSIDTDEVIEKALDLIVKPHEEIDVKTDDLFQVIIDNLYDLAKNGK</sequence>
<evidence type="ECO:0000313" key="1">
    <source>
        <dbReference type="EMBL" id="PWB87684.1"/>
    </source>
</evidence>